<reference evidence="4" key="1">
    <citation type="journal article" date="2018" name="Nat. Microbiol.">
        <title>Leveraging single-cell genomics to expand the fungal tree of life.</title>
        <authorList>
            <person name="Ahrendt S.R."/>
            <person name="Quandt C.A."/>
            <person name="Ciobanu D."/>
            <person name="Clum A."/>
            <person name="Salamov A."/>
            <person name="Andreopoulos B."/>
            <person name="Cheng J.F."/>
            <person name="Woyke T."/>
            <person name="Pelin A."/>
            <person name="Henrissat B."/>
            <person name="Reynolds N.K."/>
            <person name="Benny G.L."/>
            <person name="Smith M.E."/>
            <person name="James T.Y."/>
            <person name="Grigoriev I.V."/>
        </authorList>
    </citation>
    <scope>NUCLEOTIDE SEQUENCE [LARGE SCALE GENOMIC DNA]</scope>
    <source>
        <strain evidence="4">RSA 468</strain>
    </source>
</reference>
<feature type="chain" id="PRO_5020605119" description="F-box domain-containing protein" evidence="2">
    <location>
        <begin position="17"/>
        <end position="547"/>
    </location>
</feature>
<evidence type="ECO:0000313" key="3">
    <source>
        <dbReference type="EMBL" id="RKP37108.1"/>
    </source>
</evidence>
<sequence length="547" mass="62470">MVSLGYLALLAPLAQSNNVFNLVAKLPYEVALKVICDLPYEYLVQISDSDIDRHSDDQRWGREARRCLYDSNQQAIAAFVRDPDSYINSGTDDNEAYRKFLAFRPLLDNFIRPFFIDHMVHWDLHNIGISPMGEHYANSEHHQHGEFAPTTVEANGDINPGSRSEIGTEPDSAWLEKSKVSLSTMGRIREFQKELQLAHIRRQVRPLSTLEDRELMVFVPLVVLAKQGKVDWLCQMYNYMNSPGYRKGLARYLPTAFPQSYLDIAAYLRIYAKGRMNPSWDPEQQVDMDIALDGFLQDQFPIQLMKAVTQSISIVLVSAHNLEGLTQYFDHITKPQARRIGIDHLVLAMAAQLQSQALIDFAQPRVPARYLESMIRCSALYGWYTGARILLDIHLRGPAQSRFKRCQTLLPYWNPVFIDANGKLMFRFYRELIPGVWETHRLGLAPPLPPKDRVRDDDTTLPYPVFRLVHPKSLVPKSAHLGLDPTVGKKSESQVRQPIPASPSDTLTQANLKMGSGVDLTQKPSNRRFSWITNKTARLRKLLNRTN</sequence>
<evidence type="ECO:0008006" key="5">
    <source>
        <dbReference type="Google" id="ProtNLM"/>
    </source>
</evidence>
<evidence type="ECO:0000256" key="1">
    <source>
        <dbReference type="SAM" id="MobiDB-lite"/>
    </source>
</evidence>
<proteinExistence type="predicted"/>
<keyword evidence="2" id="KW-0732">Signal</keyword>
<protein>
    <recommendedName>
        <fullName evidence="5">F-box domain-containing protein</fullName>
    </recommendedName>
</protein>
<organism evidence="3 4">
    <name type="scientific">Dimargaris cristalligena</name>
    <dbReference type="NCBI Taxonomy" id="215637"/>
    <lineage>
        <taxon>Eukaryota</taxon>
        <taxon>Fungi</taxon>
        <taxon>Fungi incertae sedis</taxon>
        <taxon>Zoopagomycota</taxon>
        <taxon>Kickxellomycotina</taxon>
        <taxon>Dimargaritomycetes</taxon>
        <taxon>Dimargaritales</taxon>
        <taxon>Dimargaritaceae</taxon>
        <taxon>Dimargaris</taxon>
    </lineage>
</organism>
<evidence type="ECO:0000256" key="2">
    <source>
        <dbReference type="SAM" id="SignalP"/>
    </source>
</evidence>
<feature type="signal peptide" evidence="2">
    <location>
        <begin position="1"/>
        <end position="16"/>
    </location>
</feature>
<keyword evidence="4" id="KW-1185">Reference proteome</keyword>
<feature type="region of interest" description="Disordered" evidence="1">
    <location>
        <begin position="487"/>
        <end position="509"/>
    </location>
</feature>
<name>A0A4P9ZV12_9FUNG</name>
<dbReference type="Proteomes" id="UP000268162">
    <property type="component" value="Unassembled WGS sequence"/>
</dbReference>
<evidence type="ECO:0000313" key="4">
    <source>
        <dbReference type="Proteomes" id="UP000268162"/>
    </source>
</evidence>
<accession>A0A4P9ZV12</accession>
<dbReference type="AlphaFoldDB" id="A0A4P9ZV12"/>
<gene>
    <name evidence="3" type="ORF">BJ085DRAFT_38634</name>
</gene>
<dbReference type="EMBL" id="ML002543">
    <property type="protein sequence ID" value="RKP37108.1"/>
    <property type="molecule type" value="Genomic_DNA"/>
</dbReference>